<dbReference type="Proteomes" id="UP000094795">
    <property type="component" value="Unassembled WGS sequence"/>
</dbReference>
<gene>
    <name evidence="1" type="ORF">AWJ14_18285</name>
</gene>
<accession>A0A1C1YYG0</accession>
<evidence type="ECO:0000313" key="1">
    <source>
        <dbReference type="EMBL" id="OCW58449.1"/>
    </source>
</evidence>
<reference evidence="1 2" key="1">
    <citation type="submission" date="2015-12" db="EMBL/GenBank/DDBJ databases">
        <authorList>
            <person name="Shamseldin A."/>
            <person name="Moawad H."/>
            <person name="Abd El-Rahim W.M."/>
            <person name="Sadowsky M.J."/>
        </authorList>
    </citation>
    <scope>NUCLEOTIDE SEQUENCE [LARGE SCALE GENOMIC DNA]</scope>
    <source>
        <strain evidence="1 2">JC234</strain>
    </source>
</reference>
<sequence length="100" mass="11476">MMIVLTLTTRLPQNAWRLLEGRGSYFIPEESSIWNFQVDVENAGSGSFWLRGSDPDRYYSLSETTWEYFHIGNENACEGFDPADIATWCELRAAPIPLPR</sequence>
<keyword evidence="2" id="KW-1185">Reference proteome</keyword>
<comment type="caution">
    <text evidence="1">The sequence shown here is derived from an EMBL/GenBank/DDBJ whole genome shotgun (WGS) entry which is preliminary data.</text>
</comment>
<protein>
    <submittedName>
        <fullName evidence="1">Uncharacterized protein</fullName>
    </submittedName>
</protein>
<dbReference type="AlphaFoldDB" id="A0A1C1YYG0"/>
<dbReference type="EMBL" id="LQZT01000006">
    <property type="protein sequence ID" value="OCW58449.1"/>
    <property type="molecule type" value="Genomic_DNA"/>
</dbReference>
<proteinExistence type="predicted"/>
<name>A0A1C1YYG0_9HYPH</name>
<evidence type="ECO:0000313" key="2">
    <source>
        <dbReference type="Proteomes" id="UP000094795"/>
    </source>
</evidence>
<organism evidence="1 2">
    <name type="scientific">Hoeflea olei</name>
    <dbReference type="NCBI Taxonomy" id="1480615"/>
    <lineage>
        <taxon>Bacteria</taxon>
        <taxon>Pseudomonadati</taxon>
        <taxon>Pseudomonadota</taxon>
        <taxon>Alphaproteobacteria</taxon>
        <taxon>Hyphomicrobiales</taxon>
        <taxon>Rhizobiaceae</taxon>
        <taxon>Hoeflea</taxon>
    </lineage>
</organism>